<dbReference type="PANTHER" id="PTHR47366">
    <property type="entry name" value="TWO-ON-TWO HEMOGLOBIN-3"/>
    <property type="match status" value="1"/>
</dbReference>
<dbReference type="InterPro" id="IPR012292">
    <property type="entry name" value="Globin/Proto"/>
</dbReference>
<dbReference type="InterPro" id="IPR044203">
    <property type="entry name" value="GlbO/GLB3-like"/>
</dbReference>
<gene>
    <name evidence="7" type="ORF">CARN7_0398</name>
</gene>
<comment type="similarity">
    <text evidence="6">Belongs to the truncated hemoglobin family. Group II subfamily.</text>
</comment>
<evidence type="ECO:0000256" key="4">
    <source>
        <dbReference type="ARBA" id="ARBA00022723"/>
    </source>
</evidence>
<dbReference type="GO" id="GO:0020037">
    <property type="term" value="F:heme binding"/>
    <property type="evidence" value="ECO:0007669"/>
    <property type="project" value="InterPro"/>
</dbReference>
<dbReference type="CDD" id="cd14773">
    <property type="entry name" value="TrHb2_PhHbO-like_O"/>
    <property type="match status" value="1"/>
</dbReference>
<name>E6QQY8_9ZZZZ</name>
<keyword evidence="3" id="KW-0349">Heme</keyword>
<sequence length="143" mass="16568">MLHKIAVGNHYQRIGGEIPIRHLVRRFYELMDELPEAYGIRKMHGADLAGVGEKFVKFLSGWMGGPQLYIEQYGHPMLRFRHLPFSIGRDERDQWLMCMDMALTEVIQDSVLCRELSDAFVKVANHMRNRAEDSSVYTEAVRA</sequence>
<dbReference type="GO" id="GO:0046872">
    <property type="term" value="F:metal ion binding"/>
    <property type="evidence" value="ECO:0007669"/>
    <property type="project" value="UniProtKB-KW"/>
</dbReference>
<organism evidence="7">
    <name type="scientific">mine drainage metagenome</name>
    <dbReference type="NCBI Taxonomy" id="410659"/>
    <lineage>
        <taxon>unclassified sequences</taxon>
        <taxon>metagenomes</taxon>
        <taxon>ecological metagenomes</taxon>
    </lineage>
</organism>
<keyword evidence="2" id="KW-0813">Transport</keyword>
<dbReference type="PANTHER" id="PTHR47366:SF1">
    <property type="entry name" value="TWO-ON-TWO HEMOGLOBIN-3"/>
    <property type="match status" value="1"/>
</dbReference>
<keyword evidence="5" id="KW-0408">Iron</keyword>
<keyword evidence="4" id="KW-0479">Metal-binding</keyword>
<dbReference type="Gene3D" id="1.10.490.10">
    <property type="entry name" value="Globins"/>
    <property type="match status" value="1"/>
</dbReference>
<evidence type="ECO:0000313" key="7">
    <source>
        <dbReference type="EMBL" id="CBI09659.1"/>
    </source>
</evidence>
<comment type="cofactor">
    <cofactor evidence="1">
        <name>heme</name>
        <dbReference type="ChEBI" id="CHEBI:30413"/>
    </cofactor>
</comment>
<dbReference type="SUPFAM" id="SSF46458">
    <property type="entry name" value="Globin-like"/>
    <property type="match status" value="1"/>
</dbReference>
<dbReference type="InterPro" id="IPR009050">
    <property type="entry name" value="Globin-like_sf"/>
</dbReference>
<evidence type="ECO:0000256" key="5">
    <source>
        <dbReference type="ARBA" id="ARBA00023004"/>
    </source>
</evidence>
<dbReference type="PROSITE" id="PS01213">
    <property type="entry name" value="GLOBIN_FAM_2"/>
    <property type="match status" value="1"/>
</dbReference>
<dbReference type="AlphaFoldDB" id="E6QQY8"/>
<dbReference type="InterPro" id="IPR001486">
    <property type="entry name" value="Hemoglobin_trunc"/>
</dbReference>
<evidence type="ECO:0000256" key="3">
    <source>
        <dbReference type="ARBA" id="ARBA00022617"/>
    </source>
</evidence>
<dbReference type="Pfam" id="PF01152">
    <property type="entry name" value="Bac_globin"/>
    <property type="match status" value="1"/>
</dbReference>
<evidence type="ECO:0000256" key="2">
    <source>
        <dbReference type="ARBA" id="ARBA00022448"/>
    </source>
</evidence>
<evidence type="ECO:0000256" key="6">
    <source>
        <dbReference type="ARBA" id="ARBA00034496"/>
    </source>
</evidence>
<evidence type="ECO:0000256" key="1">
    <source>
        <dbReference type="ARBA" id="ARBA00001971"/>
    </source>
</evidence>
<dbReference type="GO" id="GO:0005344">
    <property type="term" value="F:oxygen carrier activity"/>
    <property type="evidence" value="ECO:0007669"/>
    <property type="project" value="InterPro"/>
</dbReference>
<protein>
    <submittedName>
        <fullName evidence="7">Putative Protozoan/cyanobacterial globin</fullName>
    </submittedName>
</protein>
<accession>E6QQY8</accession>
<dbReference type="GO" id="GO:0019825">
    <property type="term" value="F:oxygen binding"/>
    <property type="evidence" value="ECO:0007669"/>
    <property type="project" value="InterPro"/>
</dbReference>
<proteinExistence type="inferred from homology"/>
<dbReference type="EMBL" id="CABR01000044">
    <property type="protein sequence ID" value="CBI09659.1"/>
    <property type="molecule type" value="Genomic_DNA"/>
</dbReference>
<dbReference type="InterPro" id="IPR019795">
    <property type="entry name" value="Globin_bac-like_CS"/>
</dbReference>
<comment type="caution">
    <text evidence="7">The sequence shown here is derived from an EMBL/GenBank/DDBJ whole genome shotgun (WGS) entry which is preliminary data.</text>
</comment>
<reference evidence="7" key="1">
    <citation type="submission" date="2009-10" db="EMBL/GenBank/DDBJ databases">
        <title>Diversity of trophic interactions inside an arsenic-rich microbial ecosystem.</title>
        <authorList>
            <person name="Bertin P.N."/>
            <person name="Heinrich-Salmeron A."/>
            <person name="Pelletier E."/>
            <person name="Goulhen-Chollet F."/>
            <person name="Arsene-Ploetze F."/>
            <person name="Gallien S."/>
            <person name="Calteau A."/>
            <person name="Vallenet D."/>
            <person name="Casiot C."/>
            <person name="Chane-Woon-Ming B."/>
            <person name="Giloteaux L."/>
            <person name="Barakat M."/>
            <person name="Bonnefoy V."/>
            <person name="Bruneel O."/>
            <person name="Chandler M."/>
            <person name="Cleiss J."/>
            <person name="Duran R."/>
            <person name="Elbaz-Poulichet F."/>
            <person name="Fonknechten N."/>
            <person name="Lauga B."/>
            <person name="Mornico D."/>
            <person name="Ortet P."/>
            <person name="Schaeffer C."/>
            <person name="Siguier P."/>
            <person name="Alexander Thil Smith A."/>
            <person name="Van Dorsselaer A."/>
            <person name="Weissenbach J."/>
            <person name="Medigue C."/>
            <person name="Le Paslier D."/>
        </authorList>
    </citation>
    <scope>NUCLEOTIDE SEQUENCE</scope>
</reference>